<dbReference type="UniPathway" id="UPA00094"/>
<feature type="region of interest" description="Disordered" evidence="10">
    <location>
        <begin position="729"/>
        <end position="763"/>
    </location>
</feature>
<dbReference type="InterPro" id="IPR018201">
    <property type="entry name" value="Ketoacyl_synth_AS"/>
</dbReference>
<feature type="domain" description="Carrier" evidence="11">
    <location>
        <begin position="760"/>
        <end position="834"/>
    </location>
</feature>
<dbReference type="PROSITE" id="PS00606">
    <property type="entry name" value="KS3_1"/>
    <property type="match status" value="1"/>
</dbReference>
<sequence length="2422" mass="262639">MSVDTVAGQAVTEASGTAIAIIGLSGRFPGAADADRLWANLASGVCAITEIPEDRRRYWDLPGLAAVQEPVCRWGAFIEDVERFDAGFFGIPPREAMFMDPQQRLLLEEAWNAVEDAGYAREALSDARCGVYIGQMSNDYHDLLTQATALSPHAQEMMGAACFSPGRVSYVLNLRGPAIAVDTASSSSMVALHLACRALQDRELDMAIAGGVSLFLTQRRFHVMERVGILSRRGLCRPFDAEADGTVPGEAIAVVVLKRLDQALADHDAIHGVILASGLNQAWDIEGITAPSLESQRDLMREVHRRAGIDPGTIQYVEAHGTGTPKGDPVEARALREAFASDVGRTARCRIGSSKANLGHGFAASGTTSLIKVLMALRHRAIPPQIRFATPNASIDGDWPFHINTVLEPWEENAGFPRRAAVCGVGFTGTNGYLVLEEAPPVPERAPLPAGTEFWITLSADSLDALIEKARRLDRWLEEAHDSVRLDDLAFTLSVGRSALKERLAFRVDRIERVRSGLRAFLEGGGDDIAIHRGRAEHEERETDVSDAGPAWVRGAEVDWTPFFAGLRPHRLHLPTHPFEDRRYWFDQAGDSTAPETRVPESVTHVSAPPRVALRLRDLNTPDDTRTSSGRVSAIDRDAKSPRVQLAPNAPPVVAEDADVVLSRLRDLVAGVLYVEPARVEADTRFADLGLDSILAVELVKAIGDRLGYQVAASTLYDHPTVRQLAAHLSGAAAGRREPESPASPPAPPPSDAPPSGQARDHEERLRQLVGETLFIEARSIDVEAPFADLGLDSILAVELAHAIQARLGVQLATSTLYDHPTVRRLAAFLSRTDTDAARPGHAPSATDGEPAPHPHEQHAVAPGPAPVAALPDPPAARSPSAARDQDPHAQDRIAIVGLSGRFPDADDVETFWDNLAQGRRSIGTVPADRLAPQGFFRSDSAERYRAGFLDGIDRFDAAFFNMSRAEAEQTDPQHRLFLQEAWKAIEDAGYQPQGLAGGRCGLFLGVSMSGYYPRIESPDPHSLLGNIGSGLAGRLSYLFDWGGPCVVVDNACASSFVALEQACRALNAGECDAALVGGVHVASDDRIFRACQSMGLLSPGGECRAFDATADGWAVGEAVGAVLLKRLEDAVADGDHIEAVILGCGINQDGAKNGLTAPKAARQGQLQREVFERTGIDPRTIGLVEAHGTSSKLGDEAELKALSDSFGDRANATGFCAIGSLKPNIGHPLEAAGIACLIKVVQALRKGQLPPMAIPDRPSEALARQDSPFYLLPERRDWARPEGHPRRAAINGLSLTGTNGFVLLEEYVAPAPNRAALGSGEPALLVLSARTPIQLRESASHLVRFLDEQPDSSWPDLAFTLQTGRRAMAWRLAFVADSVAAAVRCLSDFLDGEQTHGIHQGRVESPDAAIHALMSGADGRTILQQLLANRSLEKLAQLWVAGVDIDWNLLHSGRRRRRLRLPTYPFESDRYWLSPRTDTDAPGDSTSPPDCPIHSDQSGAGSLAELIQRTICRVLRARPDELSLDDDLASLGLGSLHALHVIERLQASDGLRIPTALLFESRTIRELARRIESNPETRLDLPAVPPPLNADDAGRTATDFGLCESQRAIRAIQTLDPENRDYYIPVAWRWDEPIEVQALTQALTELATLHPALRTVFPATTGEPLQTVGPPSPVAVSRIDAASWSEPQLSRQLWELGRQPLDLERGPLWHATVLSLSDDRSLLLLVFHHLIFDGHSLGVMLEDIQRHYRLAVEETASSPTPGGPGFADFVARETDYLTGPTFEADRAYWLGRFPEGFPPLAIARDGTGAADAGALIARSIPSDRVSALRSLAVAERTTLQAVLLAAFESLLAIAGRQERVVAGVVTDLRPAEGFDQVIGCFANLLPIAVEIPPTLAFREILRRVFATLLEAFEHRRLPFRRLSWALAERDDAESHYQLQAAFYFQSWENPVQRGLVSRLLPEIHQTGELDLVLEVIEQDLDWRLNLKYRPGVYSRDTAESLAERYLDLLDRIVADPDFRIADGLEGKPTVGGSNQTAPFVYPALCVDELIAQQAGRRPDAVAAIFEDRRLTYRELTACADRLARRLVDAGVRPGALVAVMLHRSLEMLVGLLAVWRAGAAYVPIDLAQPAARIAHILTDSRVAVALTQTSSEPRPPGVRALGVDLQSLLDESGPPPEPAVPRAPESLAYVIYTSGSTGVPKGVRITHRNLVHFLSCMADSPGCSARDHLLALTTISFDIAALELFLPLITGAKVEILPEDSVRDGVRLKRAVESSGATIVQATPATWKMLLAAELGAIPTVKALCGGEAWDERLAAALLERVGELWNLYGPTETTVWSSVQRVEPGQPVHLGTPIGNTRFYVVDEAMNPVRPGEIGELLIAGDGVALGYLNRPDLERERFVTSPFESGERLYRTGDLVRYV</sequence>
<dbReference type="InterPro" id="IPR016039">
    <property type="entry name" value="Thiolase-like"/>
</dbReference>
<keyword evidence="6" id="KW-0963">Cytoplasm</keyword>
<dbReference type="PANTHER" id="PTHR43775">
    <property type="entry name" value="FATTY ACID SYNTHASE"/>
    <property type="match status" value="1"/>
</dbReference>
<feature type="domain" description="Carrier" evidence="11">
    <location>
        <begin position="1502"/>
        <end position="1576"/>
    </location>
</feature>
<dbReference type="GO" id="GO:0005886">
    <property type="term" value="C:plasma membrane"/>
    <property type="evidence" value="ECO:0007669"/>
    <property type="project" value="TreeGrafter"/>
</dbReference>
<dbReference type="SUPFAM" id="SSF52777">
    <property type="entry name" value="CoA-dependent acyltransferases"/>
    <property type="match status" value="2"/>
</dbReference>
<dbReference type="GO" id="GO:0071770">
    <property type="term" value="P:DIM/DIP cell wall layer assembly"/>
    <property type="evidence" value="ECO:0007669"/>
    <property type="project" value="TreeGrafter"/>
</dbReference>
<protein>
    <submittedName>
        <fullName evidence="13">Amino acid adenylation domain-containing protein</fullName>
    </submittedName>
</protein>
<reference evidence="13 14" key="1">
    <citation type="submission" date="2020-06" db="EMBL/GenBank/DDBJ databases">
        <title>Whole-genome sequence of Allochromatium humboldtianum DSM 21881, type strain.</title>
        <authorList>
            <person name="Kyndt J.A."/>
            <person name="Meyer T.E."/>
        </authorList>
    </citation>
    <scope>NUCLEOTIDE SEQUENCE [LARGE SCALE GENOMIC DNA]</scope>
    <source>
        <strain evidence="13 14">DSM 21881</strain>
    </source>
</reference>
<dbReference type="InterPro" id="IPR010071">
    <property type="entry name" value="AA_adenyl_dom"/>
</dbReference>
<evidence type="ECO:0000256" key="7">
    <source>
        <dbReference type="ARBA" id="ARBA00022553"/>
    </source>
</evidence>
<dbReference type="PROSITE" id="PS52004">
    <property type="entry name" value="KS3_2"/>
    <property type="match status" value="2"/>
</dbReference>
<feature type="compositionally biased region" description="Pro residues" evidence="10">
    <location>
        <begin position="742"/>
        <end position="753"/>
    </location>
</feature>
<dbReference type="SUPFAM" id="SSF56801">
    <property type="entry name" value="Acetyl-CoA synthetase-like"/>
    <property type="match status" value="1"/>
</dbReference>
<keyword evidence="9" id="KW-0677">Repeat</keyword>
<dbReference type="Proteomes" id="UP000592294">
    <property type="component" value="Unassembled WGS sequence"/>
</dbReference>
<keyword evidence="5" id="KW-0596">Phosphopantetheine</keyword>
<dbReference type="SUPFAM" id="SSF53901">
    <property type="entry name" value="Thiolase-like"/>
    <property type="match status" value="2"/>
</dbReference>
<dbReference type="Gene3D" id="3.30.559.30">
    <property type="entry name" value="Nonribosomal peptide synthetase, condensation domain"/>
    <property type="match status" value="1"/>
</dbReference>
<dbReference type="InterPro" id="IPR006162">
    <property type="entry name" value="Ppantetheine_attach_site"/>
</dbReference>
<feature type="domain" description="Ketosynthase family 3 (KS3)" evidence="12">
    <location>
        <begin position="891"/>
        <end position="1307"/>
    </location>
</feature>
<dbReference type="InterPro" id="IPR000873">
    <property type="entry name" value="AMP-dep_synth/lig_dom"/>
</dbReference>
<feature type="region of interest" description="Disordered" evidence="10">
    <location>
        <begin position="833"/>
        <end position="889"/>
    </location>
</feature>
<evidence type="ECO:0000256" key="3">
    <source>
        <dbReference type="ARBA" id="ARBA00004792"/>
    </source>
</evidence>
<dbReference type="PANTHER" id="PTHR43775:SF37">
    <property type="entry name" value="SI:DKEY-61P9.11"/>
    <property type="match status" value="1"/>
</dbReference>
<gene>
    <name evidence="13" type="ORF">HW932_19200</name>
</gene>
<dbReference type="InterPro" id="IPR054514">
    <property type="entry name" value="RhiE-like_linker"/>
</dbReference>
<dbReference type="Pfam" id="PF00550">
    <property type="entry name" value="PP-binding"/>
    <property type="match status" value="3"/>
</dbReference>
<evidence type="ECO:0000259" key="11">
    <source>
        <dbReference type="PROSITE" id="PS50075"/>
    </source>
</evidence>
<dbReference type="SMART" id="SM00823">
    <property type="entry name" value="PKS_PP"/>
    <property type="match status" value="3"/>
</dbReference>
<evidence type="ECO:0000256" key="1">
    <source>
        <dbReference type="ARBA" id="ARBA00001957"/>
    </source>
</evidence>
<dbReference type="GO" id="GO:0004315">
    <property type="term" value="F:3-oxoacyl-[acyl-carrier-protein] synthase activity"/>
    <property type="evidence" value="ECO:0007669"/>
    <property type="project" value="InterPro"/>
</dbReference>
<comment type="subcellular location">
    <subcellularLocation>
        <location evidence="2">Cytoplasm</location>
    </subcellularLocation>
</comment>
<evidence type="ECO:0000313" key="14">
    <source>
        <dbReference type="Proteomes" id="UP000592294"/>
    </source>
</evidence>
<dbReference type="Pfam" id="PF00501">
    <property type="entry name" value="AMP-binding"/>
    <property type="match status" value="1"/>
</dbReference>
<dbReference type="Gene3D" id="1.10.1240.100">
    <property type="match status" value="1"/>
</dbReference>
<dbReference type="InterPro" id="IPR009081">
    <property type="entry name" value="PP-bd_ACP"/>
</dbReference>
<dbReference type="FunFam" id="3.40.50.12780:FF:000012">
    <property type="entry name" value="Non-ribosomal peptide synthetase"/>
    <property type="match status" value="1"/>
</dbReference>
<feature type="domain" description="Ketosynthase family 3 (KS3)" evidence="12">
    <location>
        <begin position="16"/>
        <end position="438"/>
    </location>
</feature>
<dbReference type="InterPro" id="IPR001242">
    <property type="entry name" value="Condensation_dom"/>
</dbReference>
<organism evidence="13 14">
    <name type="scientific">Allochromatium humboldtianum</name>
    <dbReference type="NCBI Taxonomy" id="504901"/>
    <lineage>
        <taxon>Bacteria</taxon>
        <taxon>Pseudomonadati</taxon>
        <taxon>Pseudomonadota</taxon>
        <taxon>Gammaproteobacteria</taxon>
        <taxon>Chromatiales</taxon>
        <taxon>Chromatiaceae</taxon>
        <taxon>Allochromatium</taxon>
    </lineage>
</organism>
<keyword evidence="8" id="KW-0808">Transferase</keyword>
<dbReference type="InterPro" id="IPR020806">
    <property type="entry name" value="PKS_PP-bd"/>
</dbReference>
<dbReference type="Pfam" id="PF00109">
    <property type="entry name" value="ketoacyl-synt"/>
    <property type="match status" value="2"/>
</dbReference>
<dbReference type="InterPro" id="IPR014031">
    <property type="entry name" value="Ketoacyl_synth_C"/>
</dbReference>
<name>A0A850RPH8_9GAMM</name>
<evidence type="ECO:0000256" key="10">
    <source>
        <dbReference type="SAM" id="MobiDB-lite"/>
    </source>
</evidence>
<comment type="caution">
    <text evidence="13">The sequence shown here is derived from an EMBL/GenBank/DDBJ whole genome shotgun (WGS) entry which is preliminary data.</text>
</comment>
<dbReference type="GO" id="GO:0006633">
    <property type="term" value="P:fatty acid biosynthetic process"/>
    <property type="evidence" value="ECO:0007669"/>
    <property type="project" value="UniProtKB-UniPathway"/>
</dbReference>
<dbReference type="Gene3D" id="3.30.559.10">
    <property type="entry name" value="Chloramphenicol acetyltransferase-like domain"/>
    <property type="match status" value="1"/>
</dbReference>
<dbReference type="Pfam" id="PF02801">
    <property type="entry name" value="Ketoacyl-synt_C"/>
    <property type="match status" value="2"/>
</dbReference>
<dbReference type="Gene3D" id="1.10.1200.10">
    <property type="entry name" value="ACP-like"/>
    <property type="match status" value="3"/>
</dbReference>
<dbReference type="Pfam" id="PF22336">
    <property type="entry name" value="RhiE-like_linker"/>
    <property type="match status" value="2"/>
</dbReference>
<dbReference type="PROSITE" id="PS00012">
    <property type="entry name" value="PHOSPHOPANTETHEINE"/>
    <property type="match status" value="2"/>
</dbReference>
<accession>A0A850RPH8</accession>
<dbReference type="SMART" id="SM00825">
    <property type="entry name" value="PKS_KS"/>
    <property type="match status" value="2"/>
</dbReference>
<evidence type="ECO:0000256" key="6">
    <source>
        <dbReference type="ARBA" id="ARBA00022490"/>
    </source>
</evidence>
<evidence type="ECO:0000256" key="5">
    <source>
        <dbReference type="ARBA" id="ARBA00022450"/>
    </source>
</evidence>
<evidence type="ECO:0000259" key="12">
    <source>
        <dbReference type="PROSITE" id="PS52004"/>
    </source>
</evidence>
<dbReference type="GO" id="GO:0004312">
    <property type="term" value="F:fatty acid synthase activity"/>
    <property type="evidence" value="ECO:0007669"/>
    <property type="project" value="TreeGrafter"/>
</dbReference>
<dbReference type="PROSITE" id="PS50075">
    <property type="entry name" value="CARRIER"/>
    <property type="match status" value="3"/>
</dbReference>
<dbReference type="SMART" id="SM01294">
    <property type="entry name" value="PKS_PP_betabranch"/>
    <property type="match status" value="2"/>
</dbReference>
<dbReference type="Pfam" id="PF00668">
    <property type="entry name" value="Condensation"/>
    <property type="match status" value="1"/>
</dbReference>
<keyword evidence="7" id="KW-0597">Phosphoprotein</keyword>
<dbReference type="InterPro" id="IPR020841">
    <property type="entry name" value="PKS_Beta-ketoAc_synthase_dom"/>
</dbReference>
<dbReference type="FunFam" id="3.40.50.980:FF:000001">
    <property type="entry name" value="Non-ribosomal peptide synthetase"/>
    <property type="match status" value="1"/>
</dbReference>
<dbReference type="GO" id="GO:0005737">
    <property type="term" value="C:cytoplasm"/>
    <property type="evidence" value="ECO:0007669"/>
    <property type="project" value="UniProtKB-SubCell"/>
</dbReference>
<dbReference type="Gene3D" id="3.30.70.3290">
    <property type="match status" value="1"/>
</dbReference>
<feature type="compositionally biased region" description="Low complexity" evidence="10">
    <location>
        <begin position="860"/>
        <end position="871"/>
    </location>
</feature>
<proteinExistence type="predicted"/>
<dbReference type="NCBIfam" id="TIGR01733">
    <property type="entry name" value="AA-adenyl-dom"/>
    <property type="match status" value="1"/>
</dbReference>
<dbReference type="InterPro" id="IPR023213">
    <property type="entry name" value="CAT-like_dom_sf"/>
</dbReference>
<dbReference type="GO" id="GO:0031177">
    <property type="term" value="F:phosphopantetheine binding"/>
    <property type="evidence" value="ECO:0007669"/>
    <property type="project" value="InterPro"/>
</dbReference>
<keyword evidence="14" id="KW-1185">Reference proteome</keyword>
<dbReference type="Gene3D" id="2.30.38.10">
    <property type="entry name" value="Luciferase, Domain 3"/>
    <property type="match status" value="1"/>
</dbReference>
<dbReference type="Gene3D" id="3.40.47.10">
    <property type="match status" value="2"/>
</dbReference>
<dbReference type="Gene3D" id="3.40.50.980">
    <property type="match status" value="2"/>
</dbReference>
<dbReference type="RefSeq" id="WP_176978083.1">
    <property type="nucleotide sequence ID" value="NZ_JABZEO010000021.1"/>
</dbReference>
<feature type="domain" description="Carrier" evidence="11">
    <location>
        <begin position="656"/>
        <end position="733"/>
    </location>
</feature>
<comment type="pathway">
    <text evidence="3">Antibiotic biosynthesis.</text>
</comment>
<evidence type="ECO:0000256" key="9">
    <source>
        <dbReference type="ARBA" id="ARBA00022737"/>
    </source>
</evidence>
<evidence type="ECO:0000313" key="13">
    <source>
        <dbReference type="EMBL" id="NVZ11381.1"/>
    </source>
</evidence>
<comment type="cofactor">
    <cofactor evidence="1">
        <name>pantetheine 4'-phosphate</name>
        <dbReference type="ChEBI" id="CHEBI:47942"/>
    </cofactor>
</comment>
<dbReference type="SUPFAM" id="SSF47336">
    <property type="entry name" value="ACP-like"/>
    <property type="match status" value="3"/>
</dbReference>
<evidence type="ECO:0000256" key="4">
    <source>
        <dbReference type="ARBA" id="ARBA00005194"/>
    </source>
</evidence>
<dbReference type="InterPro" id="IPR050091">
    <property type="entry name" value="PKS_NRPS_Biosynth_Enz"/>
</dbReference>
<dbReference type="PROSITE" id="PS00455">
    <property type="entry name" value="AMP_BINDING"/>
    <property type="match status" value="1"/>
</dbReference>
<dbReference type="InterPro" id="IPR014030">
    <property type="entry name" value="Ketoacyl_synth_N"/>
</dbReference>
<dbReference type="InterPro" id="IPR036736">
    <property type="entry name" value="ACP-like_sf"/>
</dbReference>
<dbReference type="EMBL" id="JABZEO010000021">
    <property type="protein sequence ID" value="NVZ11381.1"/>
    <property type="molecule type" value="Genomic_DNA"/>
</dbReference>
<evidence type="ECO:0000256" key="8">
    <source>
        <dbReference type="ARBA" id="ARBA00022679"/>
    </source>
</evidence>
<evidence type="ECO:0000256" key="2">
    <source>
        <dbReference type="ARBA" id="ARBA00004496"/>
    </source>
</evidence>
<dbReference type="InterPro" id="IPR020845">
    <property type="entry name" value="AMP-binding_CS"/>
</dbReference>
<comment type="pathway">
    <text evidence="4">Lipid metabolism; fatty acid biosynthesis.</text>
</comment>
<dbReference type="CDD" id="cd00833">
    <property type="entry name" value="PKS"/>
    <property type="match status" value="2"/>
</dbReference>